<dbReference type="InterPro" id="IPR006186">
    <property type="entry name" value="Ser/Thr-sp_prot-phosphatase"/>
</dbReference>
<keyword evidence="5" id="KW-0464">Manganese</keyword>
<dbReference type="Pfam" id="PF00149">
    <property type="entry name" value="Metallophos"/>
    <property type="match status" value="1"/>
</dbReference>
<keyword evidence="3 7" id="KW-0378">Hydrolase</keyword>
<dbReference type="PANTHER" id="PTHR45619">
    <property type="entry name" value="SERINE/THREONINE-PROTEIN PHOSPHATASE PP2A-RELATED"/>
    <property type="match status" value="1"/>
</dbReference>
<evidence type="ECO:0000256" key="7">
    <source>
        <dbReference type="RuleBase" id="RU004273"/>
    </source>
</evidence>
<evidence type="ECO:0000256" key="8">
    <source>
        <dbReference type="SAM" id="MobiDB-lite"/>
    </source>
</evidence>
<evidence type="ECO:0000313" key="11">
    <source>
        <dbReference type="Proteomes" id="UP001142055"/>
    </source>
</evidence>
<comment type="catalytic activity">
    <reaction evidence="7">
        <text>O-phospho-L-threonyl-[protein] + H2O = L-threonyl-[protein] + phosphate</text>
        <dbReference type="Rhea" id="RHEA:47004"/>
        <dbReference type="Rhea" id="RHEA-COMP:11060"/>
        <dbReference type="Rhea" id="RHEA-COMP:11605"/>
        <dbReference type="ChEBI" id="CHEBI:15377"/>
        <dbReference type="ChEBI" id="CHEBI:30013"/>
        <dbReference type="ChEBI" id="CHEBI:43474"/>
        <dbReference type="ChEBI" id="CHEBI:61977"/>
        <dbReference type="EC" id="3.1.3.16"/>
    </reaction>
</comment>
<dbReference type="GO" id="GO:0004722">
    <property type="term" value="F:protein serine/threonine phosphatase activity"/>
    <property type="evidence" value="ECO:0007669"/>
    <property type="project" value="UniProtKB-EC"/>
</dbReference>
<dbReference type="SUPFAM" id="SSF56300">
    <property type="entry name" value="Metallo-dependent phosphatases"/>
    <property type="match status" value="1"/>
</dbReference>
<dbReference type="InterPro" id="IPR004843">
    <property type="entry name" value="Calcineurin-like_PHP"/>
</dbReference>
<dbReference type="PRINTS" id="PR00114">
    <property type="entry name" value="STPHPHTASE"/>
</dbReference>
<dbReference type="FunFam" id="3.60.21.10:FF:000003">
    <property type="entry name" value="Serine/threonine-protein phosphatase"/>
    <property type="match status" value="1"/>
</dbReference>
<dbReference type="AlphaFoldDB" id="A0A9Q0MA46"/>
<sequence length="372" mass="42068">MSSAGDSPNLGNNPSLTTSSDNLINNNNNNNINNNNNNESTPNPASTTTTTTTSSTLQVTSAAGDSYQFNKELDQWIEQLMECKQLSEPQVRQLCEKARVILTQESNVQNVKCPVTVCGDVHGQFHDLMELFRIGGRLPDTNYLFMGDYVDRGYYSVETVTLLVALKVRYQHRITILRGNHESRQITQVYGFYDECLRKYGSSIVWKYFTDLFDYLPLTALVDRQIFCLHGGLSPSIDSLDHIRALDRLQEVPHEGPMCDLLWSDPDDRGGWGISPRGAGYTFGHDISETFNHTNGLTLVARAHQLVMEGFNWCHDHNVVTIFSAPNYCYRCGNQAAIMELDDTLNYSFLQFDPAPKRGEPHVTRRTPDYFL</sequence>
<dbReference type="Gene3D" id="3.60.21.10">
    <property type="match status" value="1"/>
</dbReference>
<gene>
    <name evidence="10" type="ORF">RDWZM_000462</name>
</gene>
<feature type="compositionally biased region" description="Polar residues" evidence="8">
    <location>
        <begin position="1"/>
        <end position="14"/>
    </location>
</feature>
<dbReference type="EC" id="3.1.3.16" evidence="7"/>
<organism evidence="10 11">
    <name type="scientific">Blomia tropicalis</name>
    <name type="common">Mite</name>
    <dbReference type="NCBI Taxonomy" id="40697"/>
    <lineage>
        <taxon>Eukaryota</taxon>
        <taxon>Metazoa</taxon>
        <taxon>Ecdysozoa</taxon>
        <taxon>Arthropoda</taxon>
        <taxon>Chelicerata</taxon>
        <taxon>Arachnida</taxon>
        <taxon>Acari</taxon>
        <taxon>Acariformes</taxon>
        <taxon>Sarcoptiformes</taxon>
        <taxon>Astigmata</taxon>
        <taxon>Glycyphagoidea</taxon>
        <taxon>Echimyopodidae</taxon>
        <taxon>Blomia</taxon>
    </lineage>
</organism>
<dbReference type="CDD" id="cd07415">
    <property type="entry name" value="MPP_PP2A_PP4_PP6"/>
    <property type="match status" value="1"/>
</dbReference>
<dbReference type="EMBL" id="JAPWDV010000001">
    <property type="protein sequence ID" value="KAJ6221917.1"/>
    <property type="molecule type" value="Genomic_DNA"/>
</dbReference>
<keyword evidence="2" id="KW-0479">Metal-binding</keyword>
<reference evidence="10" key="1">
    <citation type="submission" date="2022-12" db="EMBL/GenBank/DDBJ databases">
        <title>Genome assemblies of Blomia tropicalis.</title>
        <authorList>
            <person name="Cui Y."/>
        </authorList>
    </citation>
    <scope>NUCLEOTIDE SEQUENCE</scope>
    <source>
        <tissue evidence="10">Adult mites</tissue>
    </source>
</reference>
<feature type="compositionally biased region" description="Low complexity" evidence="8">
    <location>
        <begin position="15"/>
        <end position="56"/>
    </location>
</feature>
<dbReference type="OMA" id="EGYNWGQ"/>
<evidence type="ECO:0000313" key="10">
    <source>
        <dbReference type="EMBL" id="KAJ6221917.1"/>
    </source>
</evidence>
<comment type="cofactor">
    <cofactor evidence="1">
        <name>Mn(2+)</name>
        <dbReference type="ChEBI" id="CHEBI:29035"/>
    </cofactor>
</comment>
<evidence type="ECO:0000256" key="4">
    <source>
        <dbReference type="ARBA" id="ARBA00022912"/>
    </source>
</evidence>
<feature type="domain" description="Serine/threonine specific protein phosphatases" evidence="9">
    <location>
        <begin position="177"/>
        <end position="182"/>
    </location>
</feature>
<dbReference type="GO" id="GO:0046872">
    <property type="term" value="F:metal ion binding"/>
    <property type="evidence" value="ECO:0007669"/>
    <property type="project" value="UniProtKB-KW"/>
</dbReference>
<evidence type="ECO:0000256" key="3">
    <source>
        <dbReference type="ARBA" id="ARBA00022801"/>
    </source>
</evidence>
<keyword evidence="4" id="KW-0904">Protein phosphatase</keyword>
<evidence type="ECO:0000256" key="1">
    <source>
        <dbReference type="ARBA" id="ARBA00001936"/>
    </source>
</evidence>
<name>A0A9Q0MA46_BLOTA</name>
<dbReference type="Proteomes" id="UP001142055">
    <property type="component" value="Chromosome 1"/>
</dbReference>
<evidence type="ECO:0000256" key="2">
    <source>
        <dbReference type="ARBA" id="ARBA00022723"/>
    </source>
</evidence>
<feature type="region of interest" description="Disordered" evidence="8">
    <location>
        <begin position="1"/>
        <end position="56"/>
    </location>
</feature>
<dbReference type="PROSITE" id="PS00125">
    <property type="entry name" value="SER_THR_PHOSPHATASE"/>
    <property type="match status" value="1"/>
</dbReference>
<evidence type="ECO:0000256" key="5">
    <source>
        <dbReference type="ARBA" id="ARBA00023211"/>
    </source>
</evidence>
<dbReference type="SMART" id="SM00156">
    <property type="entry name" value="PP2Ac"/>
    <property type="match status" value="1"/>
</dbReference>
<evidence type="ECO:0000259" key="9">
    <source>
        <dbReference type="PROSITE" id="PS00125"/>
    </source>
</evidence>
<evidence type="ECO:0000256" key="6">
    <source>
        <dbReference type="PIRSR" id="PIRSR033096-1"/>
    </source>
</evidence>
<protein>
    <recommendedName>
        <fullName evidence="7">Serine/threonine-protein phosphatase</fullName>
        <ecNumber evidence="7">3.1.3.16</ecNumber>
    </recommendedName>
</protein>
<comment type="similarity">
    <text evidence="7">Belongs to the PPP phosphatase family.</text>
</comment>
<proteinExistence type="inferred from homology"/>
<dbReference type="PIRSF" id="PIRSF033096">
    <property type="entry name" value="PPPtase_5"/>
    <property type="match status" value="1"/>
</dbReference>
<comment type="caution">
    <text evidence="10">The sequence shown here is derived from an EMBL/GenBank/DDBJ whole genome shotgun (WGS) entry which is preliminary data.</text>
</comment>
<dbReference type="InterPro" id="IPR029052">
    <property type="entry name" value="Metallo-depent_PP-like"/>
</dbReference>
<feature type="active site" description="Proton donor/acceptor" evidence="6">
    <location>
        <position position="181"/>
    </location>
</feature>
<dbReference type="InterPro" id="IPR047129">
    <property type="entry name" value="PPA2-like"/>
</dbReference>
<keyword evidence="11" id="KW-1185">Reference proteome</keyword>
<accession>A0A9Q0MA46</accession>